<dbReference type="Pfam" id="PF01259">
    <property type="entry name" value="SAICAR_synt"/>
    <property type="match status" value="1"/>
</dbReference>
<comment type="pathway">
    <text evidence="1 11">Purine metabolism; IMP biosynthesis via de novo pathway; 5-amino-1-(5-phospho-D-ribosyl)imidazole-4-carboxamide from 5-amino-1-(5-phospho-D-ribosyl)imidazole-4-carboxylate: step 1/2.</text>
</comment>
<dbReference type="Gene3D" id="3.30.200.20">
    <property type="entry name" value="Phosphorylase Kinase, domain 1"/>
    <property type="match status" value="1"/>
</dbReference>
<gene>
    <name evidence="11" type="primary">purC</name>
    <name evidence="13" type="ORF">A5636_06910</name>
</gene>
<dbReference type="PROSITE" id="PS01057">
    <property type="entry name" value="SAICAR_SYNTHETASE_1"/>
    <property type="match status" value="1"/>
</dbReference>
<organism evidence="13 14">
    <name type="scientific">Mycobacterium asiaticum</name>
    <dbReference type="NCBI Taxonomy" id="1790"/>
    <lineage>
        <taxon>Bacteria</taxon>
        <taxon>Bacillati</taxon>
        <taxon>Actinomycetota</taxon>
        <taxon>Actinomycetes</taxon>
        <taxon>Mycobacteriales</taxon>
        <taxon>Mycobacteriaceae</taxon>
        <taxon>Mycobacterium</taxon>
    </lineage>
</organism>
<name>A0A1A3MZE7_MYCAS</name>
<dbReference type="EMBL" id="LZLQ01000091">
    <property type="protein sequence ID" value="OBK14896.1"/>
    <property type="molecule type" value="Genomic_DNA"/>
</dbReference>
<dbReference type="InterPro" id="IPR001636">
    <property type="entry name" value="SAICAR_synth"/>
</dbReference>
<dbReference type="CDD" id="cd01414">
    <property type="entry name" value="SAICAR_synt_Sc"/>
    <property type="match status" value="1"/>
</dbReference>
<evidence type="ECO:0000256" key="2">
    <source>
        <dbReference type="ARBA" id="ARBA00010190"/>
    </source>
</evidence>
<dbReference type="InterPro" id="IPR018236">
    <property type="entry name" value="SAICAR_synthetase_CS"/>
</dbReference>
<keyword evidence="14" id="KW-1185">Reference proteome</keyword>
<dbReference type="PROSITE" id="PS01058">
    <property type="entry name" value="SAICAR_SYNTHETASE_2"/>
    <property type="match status" value="1"/>
</dbReference>
<dbReference type="SUPFAM" id="SSF56104">
    <property type="entry name" value="SAICAR synthase-like"/>
    <property type="match status" value="1"/>
</dbReference>
<dbReference type="FunFam" id="3.30.200.20:FF:000199">
    <property type="entry name" value="Phosphoribosylaminoimidazole-succinocarboxamide synthase"/>
    <property type="match status" value="1"/>
</dbReference>
<comment type="catalytic activity">
    <reaction evidence="10 11">
        <text>5-amino-1-(5-phospho-D-ribosyl)imidazole-4-carboxylate + L-aspartate + ATP = (2S)-2-[5-amino-1-(5-phospho-beta-D-ribosyl)imidazole-4-carboxamido]succinate + ADP + phosphate + 2 H(+)</text>
        <dbReference type="Rhea" id="RHEA:22628"/>
        <dbReference type="ChEBI" id="CHEBI:15378"/>
        <dbReference type="ChEBI" id="CHEBI:29991"/>
        <dbReference type="ChEBI" id="CHEBI:30616"/>
        <dbReference type="ChEBI" id="CHEBI:43474"/>
        <dbReference type="ChEBI" id="CHEBI:58443"/>
        <dbReference type="ChEBI" id="CHEBI:77657"/>
        <dbReference type="ChEBI" id="CHEBI:456216"/>
        <dbReference type="EC" id="6.3.2.6"/>
    </reaction>
</comment>
<evidence type="ECO:0000256" key="1">
    <source>
        <dbReference type="ARBA" id="ARBA00004672"/>
    </source>
</evidence>
<keyword evidence="5 11" id="KW-0436">Ligase</keyword>
<evidence type="ECO:0000256" key="4">
    <source>
        <dbReference type="ARBA" id="ARBA00016460"/>
    </source>
</evidence>
<dbReference type="GO" id="GO:0004639">
    <property type="term" value="F:phosphoribosylaminoimidazolesuccinocarboxamide synthase activity"/>
    <property type="evidence" value="ECO:0007669"/>
    <property type="project" value="UniProtKB-UniRule"/>
</dbReference>
<evidence type="ECO:0000259" key="12">
    <source>
        <dbReference type="Pfam" id="PF01259"/>
    </source>
</evidence>
<evidence type="ECO:0000256" key="8">
    <source>
        <dbReference type="ARBA" id="ARBA00022840"/>
    </source>
</evidence>
<dbReference type="Proteomes" id="UP000093629">
    <property type="component" value="Unassembled WGS sequence"/>
</dbReference>
<evidence type="ECO:0000256" key="5">
    <source>
        <dbReference type="ARBA" id="ARBA00022598"/>
    </source>
</evidence>
<dbReference type="GO" id="GO:0005737">
    <property type="term" value="C:cytoplasm"/>
    <property type="evidence" value="ECO:0007669"/>
    <property type="project" value="TreeGrafter"/>
</dbReference>
<dbReference type="AlphaFoldDB" id="A0A1A3MZE7"/>
<dbReference type="EC" id="6.3.2.6" evidence="3 11"/>
<dbReference type="PANTHER" id="PTHR43700:SF1">
    <property type="entry name" value="PHOSPHORIBOSYLAMINOIMIDAZOLE-SUCCINOCARBOXAMIDE SYNTHASE"/>
    <property type="match status" value="1"/>
</dbReference>
<evidence type="ECO:0000256" key="3">
    <source>
        <dbReference type="ARBA" id="ARBA00012217"/>
    </source>
</evidence>
<keyword evidence="7 11" id="KW-0658">Purine biosynthesis</keyword>
<keyword evidence="6 11" id="KW-0547">Nucleotide-binding</keyword>
<accession>A0A1A3MZE7</accession>
<dbReference type="NCBIfam" id="NF010568">
    <property type="entry name" value="PRK13961.1"/>
    <property type="match status" value="1"/>
</dbReference>
<dbReference type="PANTHER" id="PTHR43700">
    <property type="entry name" value="PHOSPHORIBOSYLAMINOIMIDAZOLE-SUCCINOCARBOXAMIDE SYNTHASE"/>
    <property type="match status" value="1"/>
</dbReference>
<evidence type="ECO:0000256" key="9">
    <source>
        <dbReference type="ARBA" id="ARBA00030409"/>
    </source>
</evidence>
<dbReference type="HAMAP" id="MF_00137">
    <property type="entry name" value="SAICAR_synth"/>
    <property type="match status" value="1"/>
</dbReference>
<dbReference type="InterPro" id="IPR028923">
    <property type="entry name" value="SAICAR_synt/ADE2_N"/>
</dbReference>
<comment type="similarity">
    <text evidence="2 11">Belongs to the SAICAR synthetase family.</text>
</comment>
<evidence type="ECO:0000313" key="13">
    <source>
        <dbReference type="EMBL" id="OBK14896.1"/>
    </source>
</evidence>
<feature type="domain" description="SAICAR synthetase/ADE2 N-terminal" evidence="12">
    <location>
        <begin position="11"/>
        <end position="257"/>
    </location>
</feature>
<dbReference type="Gene3D" id="3.30.470.20">
    <property type="entry name" value="ATP-grasp fold, B domain"/>
    <property type="match status" value="1"/>
</dbReference>
<reference evidence="13 14" key="1">
    <citation type="submission" date="2016-06" db="EMBL/GenBank/DDBJ databases">
        <authorList>
            <person name="Kjaerup R.B."/>
            <person name="Dalgaard T.S."/>
            <person name="Juul-Madsen H.R."/>
        </authorList>
    </citation>
    <scope>NUCLEOTIDE SEQUENCE [LARGE SCALE GENOMIC DNA]</scope>
    <source>
        <strain evidence="13 14">1245139.5</strain>
    </source>
</reference>
<dbReference type="GO" id="GO:0006189">
    <property type="term" value="P:'de novo' IMP biosynthetic process"/>
    <property type="evidence" value="ECO:0007669"/>
    <property type="project" value="UniProtKB-UniRule"/>
</dbReference>
<evidence type="ECO:0000313" key="14">
    <source>
        <dbReference type="Proteomes" id="UP000093629"/>
    </source>
</evidence>
<keyword evidence="8 11" id="KW-0067">ATP-binding</keyword>
<dbReference type="GO" id="GO:0005524">
    <property type="term" value="F:ATP binding"/>
    <property type="evidence" value="ECO:0007669"/>
    <property type="project" value="UniProtKB-KW"/>
</dbReference>
<dbReference type="UniPathway" id="UPA00074">
    <property type="reaction ID" value="UER00131"/>
</dbReference>
<evidence type="ECO:0000256" key="10">
    <source>
        <dbReference type="ARBA" id="ARBA00048475"/>
    </source>
</evidence>
<dbReference type="NCBIfam" id="TIGR00081">
    <property type="entry name" value="purC"/>
    <property type="match status" value="1"/>
</dbReference>
<dbReference type="OrthoDB" id="9801549at2"/>
<dbReference type="FunFam" id="3.30.470.20:FF:000015">
    <property type="entry name" value="Phosphoribosylaminoimidazole-succinocarboxamide synthase"/>
    <property type="match status" value="1"/>
</dbReference>
<evidence type="ECO:0000256" key="11">
    <source>
        <dbReference type="HAMAP-Rule" id="MF_00137"/>
    </source>
</evidence>
<sequence length="297" mass="33039">MRPALSDYQHVASGKVREIYRVDDSHLLLVASDRISAYDYILDSTIPDKGRILTAMSVFFFGLVDAPNHLAGPPDDPRIPEEVLGRALVVQQLDMLPVECVARGYLTGSGLLDYQATGKVCGIALPPGLVEASKFETPLFTPATKAELGDHDENISFDRVTEMVGEERADQLREHTLQIYVQAADHALRKGIIIADTKFEFGTDRDGQLVLADEIFTPDSSRYWPADEYRPGVVQTSFDKQFVRNWLTSPASGWDRHGSQSPPPLPDDIVDATRGRYIDAYEWISGLSFDDWIGPRA</sequence>
<evidence type="ECO:0000256" key="6">
    <source>
        <dbReference type="ARBA" id="ARBA00022741"/>
    </source>
</evidence>
<evidence type="ECO:0000256" key="7">
    <source>
        <dbReference type="ARBA" id="ARBA00022755"/>
    </source>
</evidence>
<comment type="caution">
    <text evidence="13">The sequence shown here is derived from an EMBL/GenBank/DDBJ whole genome shotgun (WGS) entry which is preliminary data.</text>
</comment>
<dbReference type="RefSeq" id="WP_065159266.1">
    <property type="nucleotide sequence ID" value="NZ_LZLQ01000091.1"/>
</dbReference>
<protein>
    <recommendedName>
        <fullName evidence="4 11">Phosphoribosylaminoimidazole-succinocarboxamide synthase</fullName>
        <ecNumber evidence="3 11">6.3.2.6</ecNumber>
    </recommendedName>
    <alternativeName>
        <fullName evidence="9 11">SAICAR synthetase</fullName>
    </alternativeName>
</protein>
<proteinExistence type="inferred from homology"/>